<comment type="similarity">
    <text evidence="2 10">Belongs to the MscL family.</text>
</comment>
<dbReference type="GO" id="GO:0008381">
    <property type="term" value="F:mechanosensitive monoatomic ion channel activity"/>
    <property type="evidence" value="ECO:0007669"/>
    <property type="project" value="UniProtKB-UniRule"/>
</dbReference>
<dbReference type="InterPro" id="IPR036019">
    <property type="entry name" value="MscL_channel"/>
</dbReference>
<dbReference type="RefSeq" id="WP_011841624.1">
    <property type="nucleotide sequence ID" value="NZ_QWGP01000001.1"/>
</dbReference>
<organism evidence="11 12">
    <name type="scientific">Cereibacter sphaeroides</name>
    <name type="common">Rhodobacter sphaeroides</name>
    <dbReference type="NCBI Taxonomy" id="1063"/>
    <lineage>
        <taxon>Bacteria</taxon>
        <taxon>Pseudomonadati</taxon>
        <taxon>Pseudomonadota</taxon>
        <taxon>Alphaproteobacteria</taxon>
        <taxon>Rhodobacterales</taxon>
        <taxon>Paracoccaceae</taxon>
        <taxon>Cereibacter</taxon>
    </lineage>
</organism>
<keyword evidence="10" id="KW-0997">Cell inner membrane</keyword>
<dbReference type="NCBIfam" id="NF010557">
    <property type="entry name" value="PRK13952.1"/>
    <property type="match status" value="1"/>
</dbReference>
<evidence type="ECO:0000256" key="3">
    <source>
        <dbReference type="ARBA" id="ARBA00022448"/>
    </source>
</evidence>
<keyword evidence="5 10" id="KW-0812">Transmembrane</keyword>
<evidence type="ECO:0000313" key="11">
    <source>
        <dbReference type="EMBL" id="RHZ98726.1"/>
    </source>
</evidence>
<evidence type="ECO:0000256" key="6">
    <source>
        <dbReference type="ARBA" id="ARBA00022989"/>
    </source>
</evidence>
<dbReference type="PRINTS" id="PR01264">
    <property type="entry name" value="MECHCHANNEL"/>
</dbReference>
<evidence type="ECO:0000256" key="4">
    <source>
        <dbReference type="ARBA" id="ARBA00022475"/>
    </source>
</evidence>
<dbReference type="InterPro" id="IPR019823">
    <property type="entry name" value="Mechanosensitive_channel_CS"/>
</dbReference>
<dbReference type="PROSITE" id="PS01327">
    <property type="entry name" value="MSCL"/>
    <property type="match status" value="1"/>
</dbReference>
<dbReference type="AlphaFoldDB" id="A0AAX1UR48"/>
<gene>
    <name evidence="10 11" type="primary">mscL</name>
    <name evidence="11" type="ORF">D1114_01165</name>
</gene>
<comment type="subcellular location">
    <subcellularLocation>
        <location evidence="10">Cell inner membrane</location>
        <topology evidence="10">Multi-pass membrane protein</topology>
    </subcellularLocation>
    <subcellularLocation>
        <location evidence="1">Cell membrane</location>
        <topology evidence="1">Multi-pass membrane protein</topology>
    </subcellularLocation>
</comment>
<comment type="function">
    <text evidence="10">Channel that opens in response to stretch forces in the membrane lipid bilayer. May participate in the regulation of osmotic pressure changes within the cell.</text>
</comment>
<dbReference type="SUPFAM" id="SSF81330">
    <property type="entry name" value="Gated mechanosensitive channel"/>
    <property type="match status" value="1"/>
</dbReference>
<comment type="caution">
    <text evidence="11">The sequence shown here is derived from an EMBL/GenBank/DDBJ whole genome shotgun (WGS) entry which is preliminary data.</text>
</comment>
<reference evidence="11 12" key="1">
    <citation type="submission" date="2018-08" db="EMBL/GenBank/DDBJ databases">
        <title>Draft genome sequence of Rhodobacter sphaeroides FY.</title>
        <authorList>
            <person name="Rayyan A."/>
            <person name="Meyer T.E."/>
            <person name="Kyndt J.A."/>
        </authorList>
    </citation>
    <scope>NUCLEOTIDE SEQUENCE [LARGE SCALE GENOMIC DNA]</scope>
    <source>
        <strain evidence="11 12">FY</strain>
    </source>
</reference>
<evidence type="ECO:0000256" key="10">
    <source>
        <dbReference type="HAMAP-Rule" id="MF_00115"/>
    </source>
</evidence>
<dbReference type="InterPro" id="IPR037673">
    <property type="entry name" value="MSC/AndL"/>
</dbReference>
<dbReference type="NCBIfam" id="TIGR00220">
    <property type="entry name" value="mscL"/>
    <property type="match status" value="1"/>
</dbReference>
<dbReference type="HAMAP" id="MF_00115">
    <property type="entry name" value="MscL"/>
    <property type="match status" value="1"/>
</dbReference>
<evidence type="ECO:0000256" key="7">
    <source>
        <dbReference type="ARBA" id="ARBA00023065"/>
    </source>
</evidence>
<dbReference type="Gene3D" id="1.10.1200.120">
    <property type="entry name" value="Large-conductance mechanosensitive channel, MscL, domain 1"/>
    <property type="match status" value="1"/>
</dbReference>
<evidence type="ECO:0000256" key="5">
    <source>
        <dbReference type="ARBA" id="ARBA00022692"/>
    </source>
</evidence>
<dbReference type="PANTHER" id="PTHR30266">
    <property type="entry name" value="MECHANOSENSITIVE CHANNEL MSCL"/>
    <property type="match status" value="1"/>
</dbReference>
<evidence type="ECO:0000256" key="8">
    <source>
        <dbReference type="ARBA" id="ARBA00023136"/>
    </source>
</evidence>
<evidence type="ECO:0000313" key="12">
    <source>
        <dbReference type="Proteomes" id="UP000266305"/>
    </source>
</evidence>
<dbReference type="EMBL" id="QWGP01000001">
    <property type="protein sequence ID" value="RHZ98726.1"/>
    <property type="molecule type" value="Genomic_DNA"/>
</dbReference>
<dbReference type="Pfam" id="PF01741">
    <property type="entry name" value="MscL"/>
    <property type="match status" value="1"/>
</dbReference>
<evidence type="ECO:0000256" key="1">
    <source>
        <dbReference type="ARBA" id="ARBA00004651"/>
    </source>
</evidence>
<name>A0AAX1UR48_CERSP</name>
<accession>A0AAX1UR48</accession>
<dbReference type="PANTHER" id="PTHR30266:SF2">
    <property type="entry name" value="LARGE-CONDUCTANCE MECHANOSENSITIVE CHANNEL"/>
    <property type="match status" value="1"/>
</dbReference>
<dbReference type="GeneID" id="67447474"/>
<dbReference type="InterPro" id="IPR001185">
    <property type="entry name" value="MS_channel"/>
</dbReference>
<dbReference type="SMR" id="A0AAX1UR48"/>
<evidence type="ECO:0000256" key="9">
    <source>
        <dbReference type="ARBA" id="ARBA00023303"/>
    </source>
</evidence>
<keyword evidence="8 10" id="KW-0472">Membrane</keyword>
<keyword evidence="7 10" id="KW-0406">Ion transport</keyword>
<evidence type="ECO:0000256" key="2">
    <source>
        <dbReference type="ARBA" id="ARBA00007254"/>
    </source>
</evidence>
<protein>
    <recommendedName>
        <fullName evidence="10">Large-conductance mechanosensitive channel</fullName>
    </recommendedName>
</protein>
<keyword evidence="9 10" id="KW-0407">Ion channel</keyword>
<dbReference type="GO" id="GO:0005886">
    <property type="term" value="C:plasma membrane"/>
    <property type="evidence" value="ECO:0007669"/>
    <property type="project" value="UniProtKB-SubCell"/>
</dbReference>
<keyword evidence="4 10" id="KW-1003">Cell membrane</keyword>
<dbReference type="NCBIfam" id="NF001843">
    <property type="entry name" value="PRK00567.1-4"/>
    <property type="match status" value="1"/>
</dbReference>
<dbReference type="Proteomes" id="UP000266305">
    <property type="component" value="Unassembled WGS sequence"/>
</dbReference>
<sequence length="146" mass="15391">MSILDEFKSFIAKGNVMDMAVGIIIGAAFTGIVSSLVADLINPIIGLITGGIDFSNLFVNLGDGDYASLAAARDAGAPVFAYGSFITAVINFLIIAWVVFLLVKIVNRVKDAAIHKSAKEAEAQPAGPTQEQLLAEIRDLLKRSPA</sequence>
<keyword evidence="6 10" id="KW-1133">Transmembrane helix</keyword>
<comment type="subunit">
    <text evidence="10">Homopentamer.</text>
</comment>
<proteinExistence type="inferred from homology"/>
<keyword evidence="3 10" id="KW-0813">Transport</keyword>